<accession>A0AAD7NMT9</accession>
<sequence>MFGVCNVVTGPATRTVQLTSFVSSFFPLTTMPTPRPADTARPIVDVKGKDKKKSKQKDKVDEPCRLFSAGKCTRGDQCRYRHESTEGSTVDSASLESSLPGGGSSKDVSGPVGGDSTILAPAAPMSQKPIPQNSGSNHKSCFAWKRKGSCSKAGNCPYKHDNEFKKTPEGNRYLDEEQRFRIGEQRREAIRRRHEQDSAEYERRAAERDIEFLARVLGGKLVLSSSAKENLIRNEKMR</sequence>
<name>A0AAD7NMT9_9AGAR</name>
<evidence type="ECO:0000256" key="1">
    <source>
        <dbReference type="ARBA" id="ARBA00022723"/>
    </source>
</evidence>
<dbReference type="Gene3D" id="3.30.1370.210">
    <property type="match status" value="1"/>
</dbReference>
<dbReference type="SUPFAM" id="SSF90229">
    <property type="entry name" value="CCCH zinc finger"/>
    <property type="match status" value="1"/>
</dbReference>
<evidence type="ECO:0000256" key="5">
    <source>
        <dbReference type="SAM" id="MobiDB-lite"/>
    </source>
</evidence>
<feature type="region of interest" description="Disordered" evidence="5">
    <location>
        <begin position="33"/>
        <end position="60"/>
    </location>
</feature>
<reference evidence="7" key="1">
    <citation type="submission" date="2023-03" db="EMBL/GenBank/DDBJ databases">
        <title>Massive genome expansion in bonnet fungi (Mycena s.s.) driven by repeated elements and novel gene families across ecological guilds.</title>
        <authorList>
            <consortium name="Lawrence Berkeley National Laboratory"/>
            <person name="Harder C.B."/>
            <person name="Miyauchi S."/>
            <person name="Viragh M."/>
            <person name="Kuo A."/>
            <person name="Thoen E."/>
            <person name="Andreopoulos B."/>
            <person name="Lu D."/>
            <person name="Skrede I."/>
            <person name="Drula E."/>
            <person name="Henrissat B."/>
            <person name="Morin E."/>
            <person name="Kohler A."/>
            <person name="Barry K."/>
            <person name="LaButti K."/>
            <person name="Morin E."/>
            <person name="Salamov A."/>
            <person name="Lipzen A."/>
            <person name="Mereny Z."/>
            <person name="Hegedus B."/>
            <person name="Baldrian P."/>
            <person name="Stursova M."/>
            <person name="Weitz H."/>
            <person name="Taylor A."/>
            <person name="Grigoriev I.V."/>
            <person name="Nagy L.G."/>
            <person name="Martin F."/>
            <person name="Kauserud H."/>
        </authorList>
    </citation>
    <scope>NUCLEOTIDE SEQUENCE</scope>
    <source>
        <strain evidence="7">CBHHK182m</strain>
    </source>
</reference>
<evidence type="ECO:0000256" key="2">
    <source>
        <dbReference type="ARBA" id="ARBA00022771"/>
    </source>
</evidence>
<dbReference type="PROSITE" id="PS50103">
    <property type="entry name" value="ZF_C3H1"/>
    <property type="match status" value="2"/>
</dbReference>
<evidence type="ECO:0000256" key="4">
    <source>
        <dbReference type="PROSITE-ProRule" id="PRU00723"/>
    </source>
</evidence>
<keyword evidence="1 4" id="KW-0479">Metal-binding</keyword>
<protein>
    <recommendedName>
        <fullName evidence="6">C3H1-type domain-containing protein</fullName>
    </recommendedName>
</protein>
<feature type="domain" description="C3H1-type" evidence="6">
    <location>
        <begin position="135"/>
        <end position="163"/>
    </location>
</feature>
<organism evidence="7 8">
    <name type="scientific">Mycena metata</name>
    <dbReference type="NCBI Taxonomy" id="1033252"/>
    <lineage>
        <taxon>Eukaryota</taxon>
        <taxon>Fungi</taxon>
        <taxon>Dikarya</taxon>
        <taxon>Basidiomycota</taxon>
        <taxon>Agaricomycotina</taxon>
        <taxon>Agaricomycetes</taxon>
        <taxon>Agaricomycetidae</taxon>
        <taxon>Agaricales</taxon>
        <taxon>Marasmiineae</taxon>
        <taxon>Mycenaceae</taxon>
        <taxon>Mycena</taxon>
    </lineage>
</organism>
<keyword evidence="2 4" id="KW-0863">Zinc-finger</keyword>
<dbReference type="InterPro" id="IPR036855">
    <property type="entry name" value="Znf_CCCH_sf"/>
</dbReference>
<feature type="region of interest" description="Disordered" evidence="5">
    <location>
        <begin position="81"/>
        <end position="138"/>
    </location>
</feature>
<proteinExistence type="predicted"/>
<dbReference type="AlphaFoldDB" id="A0AAD7NMT9"/>
<feature type="compositionally biased region" description="Polar residues" evidence="5">
    <location>
        <begin position="129"/>
        <end position="138"/>
    </location>
</feature>
<comment type="caution">
    <text evidence="7">The sequence shown here is derived from an EMBL/GenBank/DDBJ whole genome shotgun (WGS) entry which is preliminary data.</text>
</comment>
<evidence type="ECO:0000313" key="8">
    <source>
        <dbReference type="Proteomes" id="UP001215598"/>
    </source>
</evidence>
<dbReference type="Proteomes" id="UP001215598">
    <property type="component" value="Unassembled WGS sequence"/>
</dbReference>
<feature type="zinc finger region" description="C3H1-type" evidence="4">
    <location>
        <begin position="58"/>
        <end position="85"/>
    </location>
</feature>
<keyword evidence="3 4" id="KW-0862">Zinc</keyword>
<dbReference type="InterPro" id="IPR000571">
    <property type="entry name" value="Znf_CCCH"/>
</dbReference>
<dbReference type="SMART" id="SM00356">
    <property type="entry name" value="ZnF_C3H1"/>
    <property type="match status" value="2"/>
</dbReference>
<evidence type="ECO:0000313" key="7">
    <source>
        <dbReference type="EMBL" id="KAJ7767656.1"/>
    </source>
</evidence>
<keyword evidence="8" id="KW-1185">Reference proteome</keyword>
<dbReference type="GO" id="GO:0008270">
    <property type="term" value="F:zinc ion binding"/>
    <property type="evidence" value="ECO:0007669"/>
    <property type="project" value="UniProtKB-KW"/>
</dbReference>
<dbReference type="EMBL" id="JARKIB010000021">
    <property type="protein sequence ID" value="KAJ7767656.1"/>
    <property type="molecule type" value="Genomic_DNA"/>
</dbReference>
<feature type="zinc finger region" description="C3H1-type" evidence="4">
    <location>
        <begin position="135"/>
        <end position="163"/>
    </location>
</feature>
<evidence type="ECO:0000259" key="6">
    <source>
        <dbReference type="PROSITE" id="PS50103"/>
    </source>
</evidence>
<gene>
    <name evidence="7" type="ORF">B0H16DRAFT_1520318</name>
</gene>
<evidence type="ECO:0000256" key="3">
    <source>
        <dbReference type="ARBA" id="ARBA00022833"/>
    </source>
</evidence>
<feature type="domain" description="C3H1-type" evidence="6">
    <location>
        <begin position="58"/>
        <end position="85"/>
    </location>
</feature>